<dbReference type="Gene3D" id="3.40.1190.20">
    <property type="match status" value="1"/>
</dbReference>
<dbReference type="PANTHER" id="PTHR43085:SF15">
    <property type="entry name" value="2-DEHYDRO-3-DEOXYGLUCONOKINASE"/>
    <property type="match status" value="1"/>
</dbReference>
<keyword evidence="6" id="KW-1185">Reference proteome</keyword>
<accession>A0ABU5DNS3</accession>
<protein>
    <submittedName>
        <fullName evidence="5">Sugar kinase</fullName>
    </submittedName>
</protein>
<evidence type="ECO:0000259" key="4">
    <source>
        <dbReference type="Pfam" id="PF00294"/>
    </source>
</evidence>
<keyword evidence="3 5" id="KW-0418">Kinase</keyword>
<evidence type="ECO:0000256" key="1">
    <source>
        <dbReference type="ARBA" id="ARBA00010688"/>
    </source>
</evidence>
<organism evidence="5 6">
    <name type="scientific">Roseateles agri</name>
    <dbReference type="NCBI Taxonomy" id="3098619"/>
    <lineage>
        <taxon>Bacteria</taxon>
        <taxon>Pseudomonadati</taxon>
        <taxon>Pseudomonadota</taxon>
        <taxon>Betaproteobacteria</taxon>
        <taxon>Burkholderiales</taxon>
        <taxon>Sphaerotilaceae</taxon>
        <taxon>Roseateles</taxon>
    </lineage>
</organism>
<gene>
    <name evidence="5" type="ORF">SNE35_19525</name>
</gene>
<reference evidence="5 6" key="1">
    <citation type="submission" date="2023-11" db="EMBL/GenBank/DDBJ databases">
        <title>Paucibacter sp. nov., isolated from fresh soil in Korea.</title>
        <authorList>
            <person name="Le N.T.T."/>
        </authorList>
    </citation>
    <scope>NUCLEOTIDE SEQUENCE [LARGE SCALE GENOMIC DNA]</scope>
    <source>
        <strain evidence="5 6">R3-3</strain>
    </source>
</reference>
<sequence>MAASEEAAAAGGFDIVSLGEPMVEFNQTGADQGRLYLQGFGGDTSNFAVAAARQGARVAYVSALGADPYGAMLRALWDREGVDHASVASDPQAFTAIYFVTHDERGHQFSFFRSGSAASRMTPALLPRERIEAAKVLHLSGITLAISASACDTAYAAIDIARAAGVQVSFDTNLRLKLWPVERARAVMTDVIRRCDICLPSFDDIVAITGLTDPDALVDRCLALGAKTIALKLGEQGALVADATQRHRIPAFPCRPVDATGAGDTFGGAFVARLVAGDTLEAAGRYAAAAAALSTEGYGAVEPIPTAARVSAALLQ</sequence>
<dbReference type="Pfam" id="PF00294">
    <property type="entry name" value="PfkB"/>
    <property type="match status" value="1"/>
</dbReference>
<proteinExistence type="inferred from homology"/>
<evidence type="ECO:0000256" key="2">
    <source>
        <dbReference type="ARBA" id="ARBA00022679"/>
    </source>
</evidence>
<evidence type="ECO:0000313" key="6">
    <source>
        <dbReference type="Proteomes" id="UP001285263"/>
    </source>
</evidence>
<comment type="caution">
    <text evidence="5">The sequence shown here is derived from an EMBL/GenBank/DDBJ whole genome shotgun (WGS) entry which is preliminary data.</text>
</comment>
<dbReference type="InterPro" id="IPR011611">
    <property type="entry name" value="PfkB_dom"/>
</dbReference>
<dbReference type="InterPro" id="IPR050306">
    <property type="entry name" value="PfkB_Carbo_kinase"/>
</dbReference>
<feature type="domain" description="Carbohydrate kinase PfkB" evidence="4">
    <location>
        <begin position="15"/>
        <end position="306"/>
    </location>
</feature>
<dbReference type="CDD" id="cd01166">
    <property type="entry name" value="KdgK"/>
    <property type="match status" value="1"/>
</dbReference>
<dbReference type="GO" id="GO:0016301">
    <property type="term" value="F:kinase activity"/>
    <property type="evidence" value="ECO:0007669"/>
    <property type="project" value="UniProtKB-KW"/>
</dbReference>
<evidence type="ECO:0000313" key="5">
    <source>
        <dbReference type="EMBL" id="MDY0746712.1"/>
    </source>
</evidence>
<dbReference type="RefSeq" id="WP_320424659.1">
    <property type="nucleotide sequence ID" value="NZ_JAXCLA010000006.1"/>
</dbReference>
<dbReference type="InterPro" id="IPR029056">
    <property type="entry name" value="Ribokinase-like"/>
</dbReference>
<keyword evidence="2" id="KW-0808">Transferase</keyword>
<dbReference type="PANTHER" id="PTHR43085">
    <property type="entry name" value="HEXOKINASE FAMILY MEMBER"/>
    <property type="match status" value="1"/>
</dbReference>
<comment type="similarity">
    <text evidence="1">Belongs to the carbohydrate kinase PfkB family.</text>
</comment>
<dbReference type="SUPFAM" id="SSF53613">
    <property type="entry name" value="Ribokinase-like"/>
    <property type="match status" value="1"/>
</dbReference>
<dbReference type="EMBL" id="JAXCLA010000006">
    <property type="protein sequence ID" value="MDY0746712.1"/>
    <property type="molecule type" value="Genomic_DNA"/>
</dbReference>
<evidence type="ECO:0000256" key="3">
    <source>
        <dbReference type="ARBA" id="ARBA00022777"/>
    </source>
</evidence>
<name>A0ABU5DNS3_9BURK</name>
<dbReference type="Proteomes" id="UP001285263">
    <property type="component" value="Unassembled WGS sequence"/>
</dbReference>